<evidence type="ECO:0000313" key="3">
    <source>
        <dbReference type="Proteomes" id="UP000050535"/>
    </source>
</evidence>
<reference evidence="3" key="1">
    <citation type="submission" date="2013-11" db="EMBL/GenBank/DDBJ databases">
        <authorList>
            <person name="Hoang H.T."/>
            <person name="Killian M.L."/>
            <person name="Madson D.M."/>
            <person name="Arruda P.H.E."/>
            <person name="Sun D."/>
            <person name="Schwartz K.J."/>
            <person name="Yoon K."/>
        </authorList>
    </citation>
    <scope>NUCLEOTIDE SEQUENCE [LARGE SCALE GENOMIC DNA]</scope>
    <source>
        <strain evidence="3">CDK2</strain>
    </source>
</reference>
<feature type="transmembrane region" description="Helical" evidence="1">
    <location>
        <begin position="18"/>
        <end position="36"/>
    </location>
</feature>
<evidence type="ECO:0000313" key="2">
    <source>
        <dbReference type="EMBL" id="KPN29588.1"/>
    </source>
</evidence>
<proteinExistence type="predicted"/>
<dbReference type="EMBL" id="LGUC01000001">
    <property type="protein sequence ID" value="KPN29588.1"/>
    <property type="molecule type" value="Genomic_DNA"/>
</dbReference>
<keyword evidence="1" id="KW-0472">Membrane</keyword>
<keyword evidence="1" id="KW-1133">Transmembrane helix</keyword>
<keyword evidence="1" id="KW-0812">Transmembrane</keyword>
<dbReference type="Proteomes" id="UP000050535">
    <property type="component" value="Unassembled WGS sequence"/>
</dbReference>
<gene>
    <name evidence="2" type="ORF">SY89_00302</name>
</gene>
<accession>A0A0P7GM10</accession>
<dbReference type="AlphaFoldDB" id="A0A0P7GM10"/>
<evidence type="ECO:0000256" key="1">
    <source>
        <dbReference type="SAM" id="Phobius"/>
    </source>
</evidence>
<comment type="caution">
    <text evidence="2">The sequence shown here is derived from an EMBL/GenBank/DDBJ whole genome shotgun (WGS) entry which is preliminary data.</text>
</comment>
<dbReference type="STRING" id="699431.SY89_00302"/>
<keyword evidence="3" id="KW-1185">Reference proteome</keyword>
<protein>
    <submittedName>
        <fullName evidence="2">Uncharacterized protein</fullName>
    </submittedName>
</protein>
<organism evidence="2 3">
    <name type="scientific">Halolamina pelagica</name>
    <dbReference type="NCBI Taxonomy" id="699431"/>
    <lineage>
        <taxon>Archaea</taxon>
        <taxon>Methanobacteriati</taxon>
        <taxon>Methanobacteriota</taxon>
        <taxon>Stenosarchaea group</taxon>
        <taxon>Halobacteria</taxon>
        <taxon>Halobacteriales</taxon>
        <taxon>Haloferacaceae</taxon>
    </lineage>
</organism>
<name>A0A0P7GM10_9EURY</name>
<sequence length="91" mass="10322">MLAQTRETFWTISPTGKAAFYFLAAAAILVFAVGVYERFQRYARAKEDPFPRLDDLPGRVVDAATTVLSNRQQFDRDLYAGVMHSFILWGS</sequence>